<feature type="non-terminal residue" evidence="2">
    <location>
        <position position="138"/>
    </location>
</feature>
<evidence type="ECO:0000313" key="3">
    <source>
        <dbReference type="Proteomes" id="UP000799423"/>
    </source>
</evidence>
<dbReference type="AlphaFoldDB" id="A0A6A7ALF4"/>
<name>A0A6A7ALF4_9PLEO</name>
<dbReference type="InterPro" id="IPR036047">
    <property type="entry name" value="F-box-like_dom_sf"/>
</dbReference>
<dbReference type="CDD" id="cd09917">
    <property type="entry name" value="F-box_SF"/>
    <property type="match status" value="1"/>
</dbReference>
<evidence type="ECO:0000313" key="2">
    <source>
        <dbReference type="EMBL" id="KAF2843911.1"/>
    </source>
</evidence>
<dbReference type="SUPFAM" id="SSF81383">
    <property type="entry name" value="F-box domain"/>
    <property type="match status" value="1"/>
</dbReference>
<proteinExistence type="predicted"/>
<sequence length="138" mass="15853">MASSRNTTVHDIPLEMLELVLLKLDMEDILRSMGVCKRWIKCITDSPQLQVSLFMKPLERSKKAPDSQPNPLLLKLFPALFESTGETVKTVNQIINELPWCKEKQWSEAIAQLKIDDTLSLQFDDNFSLLKQQSHVKI</sequence>
<gene>
    <name evidence="2" type="ORF">T440DRAFT_473814</name>
</gene>
<dbReference type="OrthoDB" id="3800738at2759"/>
<dbReference type="PROSITE" id="PS50181">
    <property type="entry name" value="FBOX"/>
    <property type="match status" value="1"/>
</dbReference>
<evidence type="ECO:0000259" key="1">
    <source>
        <dbReference type="PROSITE" id="PS50181"/>
    </source>
</evidence>
<dbReference type="Pfam" id="PF00646">
    <property type="entry name" value="F-box"/>
    <property type="match status" value="1"/>
</dbReference>
<dbReference type="SMART" id="SM00256">
    <property type="entry name" value="FBOX"/>
    <property type="match status" value="1"/>
</dbReference>
<organism evidence="2 3">
    <name type="scientific">Plenodomus tracheiphilus IPT5</name>
    <dbReference type="NCBI Taxonomy" id="1408161"/>
    <lineage>
        <taxon>Eukaryota</taxon>
        <taxon>Fungi</taxon>
        <taxon>Dikarya</taxon>
        <taxon>Ascomycota</taxon>
        <taxon>Pezizomycotina</taxon>
        <taxon>Dothideomycetes</taxon>
        <taxon>Pleosporomycetidae</taxon>
        <taxon>Pleosporales</taxon>
        <taxon>Pleosporineae</taxon>
        <taxon>Leptosphaeriaceae</taxon>
        <taxon>Plenodomus</taxon>
    </lineage>
</organism>
<dbReference type="Gene3D" id="1.20.1280.50">
    <property type="match status" value="1"/>
</dbReference>
<feature type="domain" description="F-box" evidence="1">
    <location>
        <begin position="6"/>
        <end position="58"/>
    </location>
</feature>
<reference evidence="2" key="1">
    <citation type="submission" date="2020-01" db="EMBL/GenBank/DDBJ databases">
        <authorList>
            <consortium name="DOE Joint Genome Institute"/>
            <person name="Haridas S."/>
            <person name="Albert R."/>
            <person name="Binder M."/>
            <person name="Bloem J."/>
            <person name="Labutti K."/>
            <person name="Salamov A."/>
            <person name="Andreopoulos B."/>
            <person name="Baker S.E."/>
            <person name="Barry K."/>
            <person name="Bills G."/>
            <person name="Bluhm B.H."/>
            <person name="Cannon C."/>
            <person name="Castanera R."/>
            <person name="Culley D.E."/>
            <person name="Daum C."/>
            <person name="Ezra D."/>
            <person name="Gonzalez J.B."/>
            <person name="Henrissat B."/>
            <person name="Kuo A."/>
            <person name="Liang C."/>
            <person name="Lipzen A."/>
            <person name="Lutzoni F."/>
            <person name="Magnuson J."/>
            <person name="Mondo S."/>
            <person name="Nolan M."/>
            <person name="Ohm R."/>
            <person name="Pangilinan J."/>
            <person name="Park H.-J."/>
            <person name="Ramirez L."/>
            <person name="Alfaro M."/>
            <person name="Sun H."/>
            <person name="Tritt A."/>
            <person name="Yoshinaga Y."/>
            <person name="Zwiers L.-H."/>
            <person name="Turgeon B.G."/>
            <person name="Goodwin S.B."/>
            <person name="Spatafora J.W."/>
            <person name="Crous P.W."/>
            <person name="Grigoriev I.V."/>
        </authorList>
    </citation>
    <scope>NUCLEOTIDE SEQUENCE</scope>
    <source>
        <strain evidence="2">IPT5</strain>
    </source>
</reference>
<protein>
    <recommendedName>
        <fullName evidence="1">F-box domain-containing protein</fullName>
    </recommendedName>
</protein>
<dbReference type="Proteomes" id="UP000799423">
    <property type="component" value="Unassembled WGS sequence"/>
</dbReference>
<dbReference type="EMBL" id="MU006475">
    <property type="protein sequence ID" value="KAF2843911.1"/>
    <property type="molecule type" value="Genomic_DNA"/>
</dbReference>
<accession>A0A6A7ALF4</accession>
<keyword evidence="3" id="KW-1185">Reference proteome</keyword>
<dbReference type="InterPro" id="IPR001810">
    <property type="entry name" value="F-box_dom"/>
</dbReference>